<protein>
    <submittedName>
        <fullName evidence="2">Uncharacterized protein</fullName>
    </submittedName>
</protein>
<name>A0A8S9Y6P0_APOLU</name>
<evidence type="ECO:0000313" key="2">
    <source>
        <dbReference type="EMBL" id="KAF6215505.1"/>
    </source>
</evidence>
<evidence type="ECO:0000256" key="1">
    <source>
        <dbReference type="SAM" id="MobiDB-lite"/>
    </source>
</evidence>
<feature type="compositionally biased region" description="Basic residues" evidence="1">
    <location>
        <begin position="52"/>
        <end position="63"/>
    </location>
</feature>
<feature type="region of interest" description="Disordered" evidence="1">
    <location>
        <begin position="44"/>
        <end position="68"/>
    </location>
</feature>
<dbReference type="EMBL" id="WIXP02000002">
    <property type="protein sequence ID" value="KAF6215505.1"/>
    <property type="molecule type" value="Genomic_DNA"/>
</dbReference>
<dbReference type="OrthoDB" id="10628361at2759"/>
<evidence type="ECO:0000313" key="3">
    <source>
        <dbReference type="Proteomes" id="UP000466442"/>
    </source>
</evidence>
<dbReference type="AlphaFoldDB" id="A0A8S9Y6P0"/>
<feature type="compositionally biased region" description="Basic residues" evidence="1">
    <location>
        <begin position="248"/>
        <end position="267"/>
    </location>
</feature>
<organism evidence="2 3">
    <name type="scientific">Apolygus lucorum</name>
    <name type="common">Small green plant bug</name>
    <name type="synonym">Lygocoris lucorum</name>
    <dbReference type="NCBI Taxonomy" id="248454"/>
    <lineage>
        <taxon>Eukaryota</taxon>
        <taxon>Metazoa</taxon>
        <taxon>Ecdysozoa</taxon>
        <taxon>Arthropoda</taxon>
        <taxon>Hexapoda</taxon>
        <taxon>Insecta</taxon>
        <taxon>Pterygota</taxon>
        <taxon>Neoptera</taxon>
        <taxon>Paraneoptera</taxon>
        <taxon>Hemiptera</taxon>
        <taxon>Heteroptera</taxon>
        <taxon>Panheteroptera</taxon>
        <taxon>Cimicomorpha</taxon>
        <taxon>Miridae</taxon>
        <taxon>Mirini</taxon>
        <taxon>Apolygus</taxon>
    </lineage>
</organism>
<accession>A0A8S9Y6P0</accession>
<dbReference type="Proteomes" id="UP000466442">
    <property type="component" value="Unassembled WGS sequence"/>
</dbReference>
<keyword evidence="3" id="KW-1185">Reference proteome</keyword>
<sequence>MGGLRIRRLEGESVRYNFKQYPTNPARRWKDVVLGETLSQLKKNMKSGKSGRITRRRPGKKSSSRVTVYDEVEEKQNNAASLRDLTPKEKEYLRLLEWSYVHLGHRPKVKGCINLLGPLRCEETLVRIDQSDVKAVLKIMGHDWPKDQKRGNQKNRNQPKRWSTKDLDELVGLVSREEDELVSWWKGAYCRQNVWKNMNKRVEHTMKPLFFKTYDEEERLWGFAERMQAAACRPITRALRGSLTAGSKRPRNDKKRSRRSEKKKSQKKVVTFEFKSSKKKKAP</sequence>
<comment type="caution">
    <text evidence="2">The sequence shown here is derived from an EMBL/GenBank/DDBJ whole genome shotgun (WGS) entry which is preliminary data.</text>
</comment>
<reference evidence="2" key="1">
    <citation type="journal article" date="2021" name="Mol. Ecol. Resour.">
        <title>Apolygus lucorum genome provides insights into omnivorousness and mesophyll feeding.</title>
        <authorList>
            <person name="Liu Y."/>
            <person name="Liu H."/>
            <person name="Wang H."/>
            <person name="Huang T."/>
            <person name="Liu B."/>
            <person name="Yang B."/>
            <person name="Yin L."/>
            <person name="Li B."/>
            <person name="Zhang Y."/>
            <person name="Zhang S."/>
            <person name="Jiang F."/>
            <person name="Zhang X."/>
            <person name="Ren Y."/>
            <person name="Wang B."/>
            <person name="Wang S."/>
            <person name="Lu Y."/>
            <person name="Wu K."/>
            <person name="Fan W."/>
            <person name="Wang G."/>
        </authorList>
    </citation>
    <scope>NUCLEOTIDE SEQUENCE</scope>
    <source>
        <strain evidence="2">12Hb</strain>
    </source>
</reference>
<gene>
    <name evidence="2" type="ORF">GE061_010259</name>
</gene>
<feature type="region of interest" description="Disordered" evidence="1">
    <location>
        <begin position="240"/>
        <end position="283"/>
    </location>
</feature>
<proteinExistence type="predicted"/>